<dbReference type="InterPro" id="IPR015943">
    <property type="entry name" value="WD40/YVTN_repeat-like_dom_sf"/>
</dbReference>
<dbReference type="Pfam" id="PF16819">
    <property type="entry name" value="DUF5074"/>
    <property type="match status" value="1"/>
</dbReference>
<evidence type="ECO:0000313" key="1">
    <source>
        <dbReference type="EMBL" id="MFD1631924.1"/>
    </source>
</evidence>
<proteinExistence type="predicted"/>
<dbReference type="InterPro" id="IPR051200">
    <property type="entry name" value="Host-pathogen_enzymatic-act"/>
</dbReference>
<sequence length="383" mass="43049">MRNYFRYLCFFSAIATVLSVASCRKDPKILPSEEEQVTPEDPSSSLIGFYLLNEGNMYMNKASLDYFDFTTGKYSRNIYEEANPTITKGLGDVGNDIGIYGSKLYVVVNNSNKVEVLDAKTRKSLAQIELVNCRYITFYKGKAYASAYLAEIGNPNASEGSVSEIDTTTLKISRKVTVGRQPEELTVVNNLLYVANSGGYSPENYETTVSVVDLTSFKEIKRIEVAPNLHRLKKDKYGDIYVTSRGDYDAIPSKLFVIDTQTDQVKKTFDIGVSNLWIDNDSDVAYLYASEFNYNTHETVMSYKTLNVKTEELNQKSFITDGTDAEIKIPYGISINPFTKEVYLTDAGNYTTPGTLYCFNKEGKKKWTVTTGDIPAHMAFVYK</sequence>
<dbReference type="InterPro" id="IPR031815">
    <property type="entry name" value="DUF5074"/>
</dbReference>
<accession>A0ABW4IIR7</accession>
<comment type="caution">
    <text evidence="1">The sequence shown here is derived from an EMBL/GenBank/DDBJ whole genome shotgun (WGS) entry which is preliminary data.</text>
</comment>
<gene>
    <name evidence="1" type="ORF">ACFSAH_18780</name>
</gene>
<dbReference type="PANTHER" id="PTHR47197:SF3">
    <property type="entry name" value="DIHYDRO-HEME D1 DEHYDROGENASE"/>
    <property type="match status" value="1"/>
</dbReference>
<dbReference type="Gene3D" id="2.130.10.10">
    <property type="entry name" value="YVTN repeat-like/Quinoprotein amine dehydrogenase"/>
    <property type="match status" value="1"/>
</dbReference>
<keyword evidence="2" id="KW-1185">Reference proteome</keyword>
<protein>
    <submittedName>
        <fullName evidence="1">YncE family protein</fullName>
    </submittedName>
</protein>
<evidence type="ECO:0000313" key="2">
    <source>
        <dbReference type="Proteomes" id="UP001597118"/>
    </source>
</evidence>
<dbReference type="SUPFAM" id="SSF50974">
    <property type="entry name" value="Nitrous oxide reductase, N-terminal domain"/>
    <property type="match status" value="1"/>
</dbReference>
<dbReference type="EMBL" id="JBHUDG010000051">
    <property type="protein sequence ID" value="MFD1631924.1"/>
    <property type="molecule type" value="Genomic_DNA"/>
</dbReference>
<name>A0ABW4IIR7_9SPHI</name>
<dbReference type="PANTHER" id="PTHR47197">
    <property type="entry name" value="PROTEIN NIRF"/>
    <property type="match status" value="1"/>
</dbReference>
<dbReference type="PROSITE" id="PS51257">
    <property type="entry name" value="PROKAR_LIPOPROTEIN"/>
    <property type="match status" value="1"/>
</dbReference>
<dbReference type="Proteomes" id="UP001597118">
    <property type="component" value="Unassembled WGS sequence"/>
</dbReference>
<dbReference type="InterPro" id="IPR011045">
    <property type="entry name" value="N2O_reductase_N"/>
</dbReference>
<organism evidence="1 2">
    <name type="scientific">Pseudopedobacter beijingensis</name>
    <dbReference type="NCBI Taxonomy" id="1207056"/>
    <lineage>
        <taxon>Bacteria</taxon>
        <taxon>Pseudomonadati</taxon>
        <taxon>Bacteroidota</taxon>
        <taxon>Sphingobacteriia</taxon>
        <taxon>Sphingobacteriales</taxon>
        <taxon>Sphingobacteriaceae</taxon>
        <taxon>Pseudopedobacter</taxon>
    </lineage>
</organism>
<reference evidence="2" key="1">
    <citation type="journal article" date="2019" name="Int. J. Syst. Evol. Microbiol.">
        <title>The Global Catalogue of Microorganisms (GCM) 10K type strain sequencing project: providing services to taxonomists for standard genome sequencing and annotation.</title>
        <authorList>
            <consortium name="The Broad Institute Genomics Platform"/>
            <consortium name="The Broad Institute Genome Sequencing Center for Infectious Disease"/>
            <person name="Wu L."/>
            <person name="Ma J."/>
        </authorList>
    </citation>
    <scope>NUCLEOTIDE SEQUENCE [LARGE SCALE GENOMIC DNA]</scope>
    <source>
        <strain evidence="2">CCUG 53762</strain>
    </source>
</reference>
<dbReference type="RefSeq" id="WP_379664246.1">
    <property type="nucleotide sequence ID" value="NZ_JBHUDG010000051.1"/>
</dbReference>